<keyword evidence="1" id="KW-0472">Membrane</keyword>
<dbReference type="Proteomes" id="UP000291338">
    <property type="component" value="Unassembled WGS sequence"/>
</dbReference>
<accession>A0A4Q7IIH0</accession>
<evidence type="ECO:0000313" key="2">
    <source>
        <dbReference type="EMBL" id="RZQ51620.1"/>
    </source>
</evidence>
<proteinExistence type="predicted"/>
<name>A0A4Q7IIH0_9GAMM</name>
<dbReference type="AlphaFoldDB" id="A0A4Q7IIH0"/>
<dbReference type="EMBL" id="PPSX01000088">
    <property type="protein sequence ID" value="RZQ51620.1"/>
    <property type="molecule type" value="Genomic_DNA"/>
</dbReference>
<evidence type="ECO:0000256" key="1">
    <source>
        <dbReference type="SAM" id="Phobius"/>
    </source>
</evidence>
<keyword evidence="1" id="KW-1133">Transmembrane helix</keyword>
<organism evidence="2 3">
    <name type="scientific">Pseudoalteromonas phenolica</name>
    <dbReference type="NCBI Taxonomy" id="161398"/>
    <lineage>
        <taxon>Bacteria</taxon>
        <taxon>Pseudomonadati</taxon>
        <taxon>Pseudomonadota</taxon>
        <taxon>Gammaproteobacteria</taxon>
        <taxon>Alteromonadales</taxon>
        <taxon>Pseudoalteromonadaceae</taxon>
        <taxon>Pseudoalteromonas</taxon>
    </lineage>
</organism>
<reference evidence="2 3" key="1">
    <citation type="submission" date="2018-01" db="EMBL/GenBank/DDBJ databases">
        <title>Co-occurrence of chitin degradation, pigmentation and bioactivity in marine Pseudoalteromonas.</title>
        <authorList>
            <person name="Paulsen S."/>
            <person name="Gram L."/>
            <person name="Machado H."/>
        </authorList>
    </citation>
    <scope>NUCLEOTIDE SEQUENCE [LARGE SCALE GENOMIC DNA]</scope>
    <source>
        <strain evidence="2 3">S3898</strain>
    </source>
</reference>
<protein>
    <submittedName>
        <fullName evidence="2">Uncharacterized protein</fullName>
    </submittedName>
</protein>
<gene>
    <name evidence="2" type="ORF">C1E23_18485</name>
</gene>
<feature type="transmembrane region" description="Helical" evidence="1">
    <location>
        <begin position="20"/>
        <end position="39"/>
    </location>
</feature>
<keyword evidence="1" id="KW-0812">Transmembrane</keyword>
<evidence type="ECO:0000313" key="3">
    <source>
        <dbReference type="Proteomes" id="UP000291338"/>
    </source>
</evidence>
<comment type="caution">
    <text evidence="2">The sequence shown here is derived from an EMBL/GenBank/DDBJ whole genome shotgun (WGS) entry which is preliminary data.</text>
</comment>
<feature type="transmembrane region" description="Helical" evidence="1">
    <location>
        <begin position="51"/>
        <end position="71"/>
    </location>
</feature>
<sequence>MNKGNIIKHYRGMKQPLYKYVYRLWSFILALGLVLSFQISAYLEGRYLNTELLICTGILAAIAIWCGISIYRSTTKLAATAYENGLEVPGKGFFQWDELKVTRERYVKRAPSVNFIPCYYIRLGYDQSTAIFQYLEDYTGLYHLLYKKGVEGADKELLIYNTNIEGIKMEWKPVYKAIFNPKTGELLEEEGNPLERQSS</sequence>